<proteinExistence type="predicted"/>
<protein>
    <submittedName>
        <fullName evidence="2">Uncharacterized protein</fullName>
    </submittedName>
</protein>
<organism evidence="2">
    <name type="scientific">Human betaherpesvirus 6</name>
    <dbReference type="NCBI Taxonomy" id="10368"/>
    <lineage>
        <taxon>Viruses</taxon>
        <taxon>Duplodnaviria</taxon>
        <taxon>Heunggongvirae</taxon>
        <taxon>Peploviricota</taxon>
        <taxon>Herviviricetes</taxon>
        <taxon>Herpesvirales</taxon>
        <taxon>Orthoherpesviridae</taxon>
        <taxon>Betaherpesvirinae</taxon>
        <taxon>Roseolovirus</taxon>
    </lineage>
</organism>
<evidence type="ECO:0000313" key="2">
    <source>
        <dbReference type="EMBL" id="QFV92270.1"/>
    </source>
</evidence>
<keyword evidence="1" id="KW-0472">Membrane</keyword>
<sequence length="34" mass="4020">MIDDADLRHARILFCGYLTINMIVIKKVLFVFIH</sequence>
<reference evidence="2" key="1">
    <citation type="journal article" date="2018" name="BMC Genomics">
        <title>Comparative genomic, transcriptomic, and proteomic reannotation of human herpesvirus 6.</title>
        <authorList>
            <person name="Greninger A.L."/>
            <person name="Knudsen G.M."/>
            <person name="Roychoudhury P."/>
            <person name="Hanson D.J."/>
            <person name="Sedlak R.H."/>
            <person name="Xie H."/>
            <person name="Guan J."/>
            <person name="Nguyen T."/>
            <person name="Peddu V."/>
            <person name="Boeckh M."/>
            <person name="Huang M.L."/>
            <person name="Cook L."/>
            <person name="Depledge D.P."/>
            <person name="Zerr D.M."/>
            <person name="Koelle D.M."/>
            <person name="Gantt S."/>
            <person name="Yoshikawa T."/>
            <person name="Caserta M."/>
            <person name="Hill J.A."/>
            <person name="Jerome K.R."/>
        </authorList>
    </citation>
    <scope>NUCLEOTIDE SEQUENCE</scope>
    <source>
        <strain evidence="2">NY-353</strain>
    </source>
</reference>
<keyword evidence="1" id="KW-1133">Transmembrane helix</keyword>
<feature type="transmembrane region" description="Helical" evidence="1">
    <location>
        <begin position="12"/>
        <end position="33"/>
    </location>
</feature>
<name>A0A5P9SSH2_9BETA</name>
<keyword evidence="1" id="KW-0812">Transmembrane</keyword>
<accession>A0A5P9SSH2</accession>
<dbReference type="EMBL" id="KY290209">
    <property type="protein sequence ID" value="QFV92270.1"/>
    <property type="molecule type" value="Genomic_DNA"/>
</dbReference>
<evidence type="ECO:0000256" key="1">
    <source>
        <dbReference type="SAM" id="Phobius"/>
    </source>
</evidence>